<dbReference type="Proteomes" id="UP000754495">
    <property type="component" value="Unassembled WGS sequence"/>
</dbReference>
<evidence type="ECO:0000313" key="3">
    <source>
        <dbReference type="Proteomes" id="UP000754495"/>
    </source>
</evidence>
<dbReference type="InterPro" id="IPR004165">
    <property type="entry name" value="CoA_trans_fam_I"/>
</dbReference>
<dbReference type="EMBL" id="JAANOU010000001">
    <property type="protein sequence ID" value="NIH80815.1"/>
    <property type="molecule type" value="Genomic_DNA"/>
</dbReference>
<dbReference type="PANTHER" id="PTHR43293:SF3">
    <property type="entry name" value="CHOLESTEROL RING-CLEAVING HYDROLASE IPDB SUBUNIT"/>
    <property type="match status" value="1"/>
</dbReference>
<gene>
    <name evidence="2" type="ORF">FHX46_003345</name>
</gene>
<sequence>MTVTRAEICAVACADAWRDSGEVLAHAVGVVPTIGARLARLTHNPDLVLSDGEAFLLAGPPPAGATAEDGGVIEGWIPFGRIFDIVASGRRHSMMGASQLDRYGNQNISLIGDWRRPKRQLIGVRGAPGNTVNHRTDYWVPRHSVKVFVDRVDVVCGVGHDRARAGGAGRFHDLGVVITDLAVLDYDAAGRLRLRSAHPGVAVADVVRNTGFELDTTGATTTRLPTAEELRLIREVLDPAGSRDQEVRPSS</sequence>
<accession>A0ABX0SZ05</accession>
<organism evidence="2 3">
    <name type="scientific">Amycolatopsis viridis</name>
    <dbReference type="NCBI Taxonomy" id="185678"/>
    <lineage>
        <taxon>Bacteria</taxon>
        <taxon>Bacillati</taxon>
        <taxon>Actinomycetota</taxon>
        <taxon>Actinomycetes</taxon>
        <taxon>Pseudonocardiales</taxon>
        <taxon>Pseudonocardiaceae</taxon>
        <taxon>Amycolatopsis</taxon>
    </lineage>
</organism>
<name>A0ABX0SZ05_9PSEU</name>
<keyword evidence="3" id="KW-1185">Reference proteome</keyword>
<evidence type="ECO:0000313" key="2">
    <source>
        <dbReference type="EMBL" id="NIH80815.1"/>
    </source>
</evidence>
<dbReference type="GO" id="GO:0016740">
    <property type="term" value="F:transferase activity"/>
    <property type="evidence" value="ECO:0007669"/>
    <property type="project" value="UniProtKB-KW"/>
</dbReference>
<dbReference type="SMART" id="SM00882">
    <property type="entry name" value="CoA_trans"/>
    <property type="match status" value="1"/>
</dbReference>
<comment type="similarity">
    <text evidence="1">Belongs to the 3-oxoacid CoA-transferase subunit B family.</text>
</comment>
<dbReference type="PANTHER" id="PTHR43293">
    <property type="entry name" value="ACETATE COA-TRANSFERASE YDIF"/>
    <property type="match status" value="1"/>
</dbReference>
<keyword evidence="2" id="KW-0808">Transferase</keyword>
<reference evidence="2 3" key="1">
    <citation type="submission" date="2020-03" db="EMBL/GenBank/DDBJ databases">
        <title>Sequencing the genomes of 1000 actinobacteria strains.</title>
        <authorList>
            <person name="Klenk H.-P."/>
        </authorList>
    </citation>
    <scope>NUCLEOTIDE SEQUENCE [LARGE SCALE GENOMIC DNA]</scope>
    <source>
        <strain evidence="2 3">DSM 45668</strain>
    </source>
</reference>
<dbReference type="Gene3D" id="3.40.1080.10">
    <property type="entry name" value="Glutaconate Coenzyme A-transferase"/>
    <property type="match status" value="1"/>
</dbReference>
<comment type="caution">
    <text evidence="2">The sequence shown here is derived from an EMBL/GenBank/DDBJ whole genome shotgun (WGS) entry which is preliminary data.</text>
</comment>
<dbReference type="SUPFAM" id="SSF100950">
    <property type="entry name" value="NagB/RpiA/CoA transferase-like"/>
    <property type="match status" value="1"/>
</dbReference>
<evidence type="ECO:0000256" key="1">
    <source>
        <dbReference type="ARBA" id="ARBA00007047"/>
    </source>
</evidence>
<dbReference type="RefSeq" id="WP_167115629.1">
    <property type="nucleotide sequence ID" value="NZ_JAANOU010000001.1"/>
</dbReference>
<dbReference type="InterPro" id="IPR037171">
    <property type="entry name" value="NagB/RpiA_transferase-like"/>
</dbReference>
<protein>
    <submittedName>
        <fullName evidence="2">Acyl CoA:acetate/3-ketoacid CoA transferase beta subunit</fullName>
    </submittedName>
</protein>
<dbReference type="Pfam" id="PF01144">
    <property type="entry name" value="CoA_trans"/>
    <property type="match status" value="1"/>
</dbReference>
<proteinExistence type="inferred from homology"/>